<gene>
    <name evidence="4" type="ORF">PCANC_10212</name>
    <name evidence="2" type="ORF">PCANC_27459</name>
    <name evidence="5" type="ORF">PCASD_03360</name>
    <name evidence="3" type="ORF">PCASD_22090</name>
</gene>
<dbReference type="Proteomes" id="UP000235388">
    <property type="component" value="Unassembled WGS sequence"/>
</dbReference>
<dbReference type="Proteomes" id="UP000235392">
    <property type="component" value="Unassembled WGS sequence"/>
</dbReference>
<evidence type="ECO:0000313" key="4">
    <source>
        <dbReference type="EMBL" id="PLW48439.1"/>
    </source>
</evidence>
<protein>
    <submittedName>
        <fullName evidence="3">Uncharacterized protein</fullName>
    </submittedName>
</protein>
<evidence type="ECO:0000313" key="2">
    <source>
        <dbReference type="EMBL" id="PLW07050.1"/>
    </source>
</evidence>
<keyword evidence="6" id="KW-1185">Reference proteome</keyword>
<organism evidence="3 7">
    <name type="scientific">Puccinia coronata f. sp. avenae</name>
    <dbReference type="NCBI Taxonomy" id="200324"/>
    <lineage>
        <taxon>Eukaryota</taxon>
        <taxon>Fungi</taxon>
        <taxon>Dikarya</taxon>
        <taxon>Basidiomycota</taxon>
        <taxon>Pucciniomycotina</taxon>
        <taxon>Pucciniomycetes</taxon>
        <taxon>Pucciniales</taxon>
        <taxon>Pucciniaceae</taxon>
        <taxon>Puccinia</taxon>
    </lineage>
</organism>
<keyword evidence="1" id="KW-0472">Membrane</keyword>
<sequence length="197" mass="21536">MSLSDVRIARVLLQVALAALSLAVIGLTSKALNGLDNDRHKLQQQLPGGDLEAKPMVGVGIVLAIVCGGIILHACLNSIYILKDRVPQAIRKRCPQGFSSKSMIFSLIQLTPLNIAQTAFTARQKAQASANGLPDSVVEQLIRLSGRSLYYRDNVTVVDYTVIAWIVWLLLIIGICIERSKYSSVQYSNTEKQTLES</sequence>
<reference evidence="6 7" key="1">
    <citation type="submission" date="2017-11" db="EMBL/GenBank/DDBJ databases">
        <title>De novo assembly and phasing of dikaryotic genomes from two isolates of Puccinia coronata f. sp. avenae, the causal agent of oat crown rust.</title>
        <authorList>
            <person name="Miller M.E."/>
            <person name="Zhang Y."/>
            <person name="Omidvar V."/>
            <person name="Sperschneider J."/>
            <person name="Schwessinger B."/>
            <person name="Raley C."/>
            <person name="Palmer J.M."/>
            <person name="Garnica D."/>
            <person name="Upadhyaya N."/>
            <person name="Rathjen J."/>
            <person name="Taylor J.M."/>
            <person name="Park R.F."/>
            <person name="Dodds P.N."/>
            <person name="Hirsch C.D."/>
            <person name="Kianian S.F."/>
            <person name="Figueroa M."/>
        </authorList>
    </citation>
    <scope>NUCLEOTIDE SEQUENCE [LARGE SCALE GENOMIC DNA]</scope>
    <source>
        <strain evidence="2">12NC29</strain>
        <strain evidence="3">12SD80</strain>
    </source>
</reference>
<proteinExistence type="predicted"/>
<feature type="transmembrane region" description="Helical" evidence="1">
    <location>
        <begin position="58"/>
        <end position="82"/>
    </location>
</feature>
<name>A0A2N5SI54_9BASI</name>
<evidence type="ECO:0000256" key="1">
    <source>
        <dbReference type="SAM" id="Phobius"/>
    </source>
</evidence>
<dbReference type="AlphaFoldDB" id="A0A2N5SI54"/>
<dbReference type="OrthoDB" id="2501617at2759"/>
<keyword evidence="1" id="KW-0812">Transmembrane</keyword>
<feature type="transmembrane region" description="Helical" evidence="1">
    <location>
        <begin position="157"/>
        <end position="177"/>
    </location>
</feature>
<evidence type="ECO:0000313" key="7">
    <source>
        <dbReference type="Proteomes" id="UP000235392"/>
    </source>
</evidence>
<dbReference type="EMBL" id="PGCI01000022">
    <property type="protein sequence ID" value="PLW48629.1"/>
    <property type="molecule type" value="Genomic_DNA"/>
</dbReference>
<dbReference type="EMBL" id="PGCI01000869">
    <property type="protein sequence ID" value="PLW12913.1"/>
    <property type="molecule type" value="Genomic_DNA"/>
</dbReference>
<evidence type="ECO:0000313" key="5">
    <source>
        <dbReference type="EMBL" id="PLW48629.1"/>
    </source>
</evidence>
<dbReference type="EMBL" id="PGCJ01001260">
    <property type="protein sequence ID" value="PLW07050.1"/>
    <property type="molecule type" value="Genomic_DNA"/>
</dbReference>
<keyword evidence="1" id="KW-1133">Transmembrane helix</keyword>
<evidence type="ECO:0000313" key="3">
    <source>
        <dbReference type="EMBL" id="PLW12913.1"/>
    </source>
</evidence>
<comment type="caution">
    <text evidence="3">The sequence shown here is derived from an EMBL/GenBank/DDBJ whole genome shotgun (WGS) entry which is preliminary data.</text>
</comment>
<evidence type="ECO:0000313" key="6">
    <source>
        <dbReference type="Proteomes" id="UP000235388"/>
    </source>
</evidence>
<feature type="transmembrane region" description="Helical" evidence="1">
    <location>
        <begin position="103"/>
        <end position="122"/>
    </location>
</feature>
<accession>A0A2N5SI54</accession>
<dbReference type="EMBL" id="PGCJ01000103">
    <property type="protein sequence ID" value="PLW48439.1"/>
    <property type="molecule type" value="Genomic_DNA"/>
</dbReference>